<proteinExistence type="predicted"/>
<comment type="catalytic activity">
    <reaction evidence="1">
        <text>Hydrolysis of alkylated DNA, releasing 3-methyladenine, 3-methylguanine, 7-methylguanine and 7-methyladenine.</text>
        <dbReference type="EC" id="3.2.2.21"/>
    </reaction>
</comment>
<accession>A0ABY2BLQ4</accession>
<evidence type="ECO:0000256" key="2">
    <source>
        <dbReference type="ARBA" id="ARBA00012000"/>
    </source>
</evidence>
<evidence type="ECO:0000313" key="6">
    <source>
        <dbReference type="EMBL" id="TCO24317.1"/>
    </source>
</evidence>
<gene>
    <name evidence="6" type="ORF">EV644_105351</name>
</gene>
<dbReference type="Gene3D" id="1.10.1670.40">
    <property type="match status" value="1"/>
</dbReference>
<keyword evidence="4" id="KW-0234">DNA repair</keyword>
<dbReference type="SMART" id="SM00478">
    <property type="entry name" value="ENDO3c"/>
    <property type="match status" value="1"/>
</dbReference>
<dbReference type="CDD" id="cd00056">
    <property type="entry name" value="ENDO3c"/>
    <property type="match status" value="1"/>
</dbReference>
<dbReference type="PANTHER" id="PTHR43003:SF5">
    <property type="entry name" value="DNA-3-METHYLADENINE GLYCOSYLASE"/>
    <property type="match status" value="1"/>
</dbReference>
<evidence type="ECO:0000259" key="5">
    <source>
        <dbReference type="SMART" id="SM00478"/>
    </source>
</evidence>
<dbReference type="PANTHER" id="PTHR43003">
    <property type="entry name" value="DNA-3-METHYLADENINE GLYCOSYLASE"/>
    <property type="match status" value="1"/>
</dbReference>
<keyword evidence="7" id="KW-1185">Reference proteome</keyword>
<organism evidence="6 7">
    <name type="scientific">Kribbella orskensis</name>
    <dbReference type="NCBI Taxonomy" id="2512216"/>
    <lineage>
        <taxon>Bacteria</taxon>
        <taxon>Bacillati</taxon>
        <taxon>Actinomycetota</taxon>
        <taxon>Actinomycetes</taxon>
        <taxon>Propionibacteriales</taxon>
        <taxon>Kribbellaceae</taxon>
        <taxon>Kribbella</taxon>
    </lineage>
</organism>
<name>A0ABY2BLQ4_9ACTN</name>
<dbReference type="InterPro" id="IPR003265">
    <property type="entry name" value="HhH-GPD_domain"/>
</dbReference>
<dbReference type="Gene3D" id="1.10.340.30">
    <property type="entry name" value="Hypothetical protein, domain 2"/>
    <property type="match status" value="1"/>
</dbReference>
<sequence length="215" mass="23341">MTIQVTAAYEQLAKREPVLARLIEEYGEVDPFGWSDERMETSNFAAMVLHIVGQQISTKVAFVLFDRVLAAAGGKVVPESLLALTPDQLRECGLSRAKASYLLDLAQRQADGRIDLENMTGLDDAEAVAALTAVRGIGLWSAQMFLLAQLHRTDILPAGDVGIRRAVEKAWGLAELPVVKEVEALAVPWAPYRSYAAALLWRSLSPSAEAQPALA</sequence>
<feature type="domain" description="HhH-GPD" evidence="5">
    <location>
        <begin position="52"/>
        <end position="205"/>
    </location>
</feature>
<evidence type="ECO:0000256" key="3">
    <source>
        <dbReference type="ARBA" id="ARBA00022763"/>
    </source>
</evidence>
<dbReference type="EMBL" id="SLWM01000005">
    <property type="protein sequence ID" value="TCO24317.1"/>
    <property type="molecule type" value="Genomic_DNA"/>
</dbReference>
<protein>
    <recommendedName>
        <fullName evidence="2">DNA-3-methyladenine glycosylase II</fullName>
        <ecNumber evidence="2">3.2.2.21</ecNumber>
    </recommendedName>
</protein>
<comment type="caution">
    <text evidence="6">The sequence shown here is derived from an EMBL/GenBank/DDBJ whole genome shotgun (WGS) entry which is preliminary data.</text>
</comment>
<evidence type="ECO:0000313" key="7">
    <source>
        <dbReference type="Proteomes" id="UP000295818"/>
    </source>
</evidence>
<dbReference type="SUPFAM" id="SSF48150">
    <property type="entry name" value="DNA-glycosylase"/>
    <property type="match status" value="1"/>
</dbReference>
<dbReference type="EC" id="3.2.2.21" evidence="2"/>
<dbReference type="Pfam" id="PF00730">
    <property type="entry name" value="HhH-GPD"/>
    <property type="match status" value="1"/>
</dbReference>
<dbReference type="Proteomes" id="UP000295818">
    <property type="component" value="Unassembled WGS sequence"/>
</dbReference>
<evidence type="ECO:0000256" key="4">
    <source>
        <dbReference type="ARBA" id="ARBA00023204"/>
    </source>
</evidence>
<dbReference type="RefSeq" id="WP_132189238.1">
    <property type="nucleotide sequence ID" value="NZ_SLWM01000005.1"/>
</dbReference>
<reference evidence="6 7" key="1">
    <citation type="journal article" date="2015" name="Stand. Genomic Sci.">
        <title>Genomic Encyclopedia of Bacterial and Archaeal Type Strains, Phase III: the genomes of soil and plant-associated and newly described type strains.</title>
        <authorList>
            <person name="Whitman W.B."/>
            <person name="Woyke T."/>
            <person name="Klenk H.P."/>
            <person name="Zhou Y."/>
            <person name="Lilburn T.G."/>
            <person name="Beck B.J."/>
            <person name="De Vos P."/>
            <person name="Vandamme P."/>
            <person name="Eisen J.A."/>
            <person name="Garrity G."/>
            <person name="Hugenholtz P."/>
            <person name="Kyrpides N.C."/>
        </authorList>
    </citation>
    <scope>NUCLEOTIDE SEQUENCE [LARGE SCALE GENOMIC DNA]</scope>
    <source>
        <strain evidence="6 7">VKM Ac-2538</strain>
    </source>
</reference>
<dbReference type="InterPro" id="IPR011257">
    <property type="entry name" value="DNA_glycosylase"/>
</dbReference>
<evidence type="ECO:0000256" key="1">
    <source>
        <dbReference type="ARBA" id="ARBA00000086"/>
    </source>
</evidence>
<keyword evidence="3" id="KW-0227">DNA damage</keyword>
<dbReference type="InterPro" id="IPR051912">
    <property type="entry name" value="Alkylbase_DNA_Glycosylase/TA"/>
</dbReference>